<evidence type="ECO:0000313" key="2">
    <source>
        <dbReference type="Proteomes" id="UP000567293"/>
    </source>
</evidence>
<name>A0A7V8SYW8_9BACT</name>
<sequence length="205" mass="23778">MSYIYRGPYNLRIWEERDPTSQKLIAIKQYIDNYQQTRTIWMDGRPHPSLNAAHTWMGFSTGKWEGGILTVYTTHIKQGWIRRDGLPESDQATLIEHFIRHDNHLTHVSIVTDPVYLTEPLIKTQDFLLNTQEGQNWLYPCEYVEEVSGRPKGAVPNYLPGQNPFLHEYADRYHLPLEAVLGGAETMYPEYQLTLKKETIGAVSK</sequence>
<accession>A0A7V8SYW8</accession>
<dbReference type="AlphaFoldDB" id="A0A7V8SYW8"/>
<evidence type="ECO:0000313" key="1">
    <source>
        <dbReference type="EMBL" id="MBA0087137.1"/>
    </source>
</evidence>
<comment type="caution">
    <text evidence="1">The sequence shown here is derived from an EMBL/GenBank/DDBJ whole genome shotgun (WGS) entry which is preliminary data.</text>
</comment>
<reference evidence="1" key="1">
    <citation type="submission" date="2020-06" db="EMBL/GenBank/DDBJ databases">
        <title>Legume-microbial interactions unlock mineral nutrients during tropical forest succession.</title>
        <authorList>
            <person name="Epihov D.Z."/>
        </authorList>
    </citation>
    <scope>NUCLEOTIDE SEQUENCE [LARGE SCALE GENOMIC DNA]</scope>
    <source>
        <strain evidence="1">Pan2503</strain>
    </source>
</reference>
<gene>
    <name evidence="1" type="ORF">HRJ53_19305</name>
</gene>
<keyword evidence="2" id="KW-1185">Reference proteome</keyword>
<organism evidence="1 2">
    <name type="scientific">Candidatus Acidiferrum panamense</name>
    <dbReference type="NCBI Taxonomy" id="2741543"/>
    <lineage>
        <taxon>Bacteria</taxon>
        <taxon>Pseudomonadati</taxon>
        <taxon>Acidobacteriota</taxon>
        <taxon>Terriglobia</taxon>
        <taxon>Candidatus Acidiferrales</taxon>
        <taxon>Candidatus Acidiferrum</taxon>
    </lineage>
</organism>
<proteinExistence type="predicted"/>
<dbReference type="Proteomes" id="UP000567293">
    <property type="component" value="Unassembled WGS sequence"/>
</dbReference>
<protein>
    <submittedName>
        <fullName evidence="1">Uncharacterized protein</fullName>
    </submittedName>
</protein>
<dbReference type="EMBL" id="JACDQQ010001847">
    <property type="protein sequence ID" value="MBA0087137.1"/>
    <property type="molecule type" value="Genomic_DNA"/>
</dbReference>